<name>A0A8C4P7B7_DRONO</name>
<evidence type="ECO:0000256" key="6">
    <source>
        <dbReference type="SAM" id="MobiDB-lite"/>
    </source>
</evidence>
<dbReference type="PROSITE" id="PS50238">
    <property type="entry name" value="RHOGAP"/>
    <property type="match status" value="1"/>
</dbReference>
<keyword evidence="3" id="KW-0344">Guanine-nucleotide releasing factor</keyword>
<feature type="region of interest" description="Disordered" evidence="6">
    <location>
        <begin position="506"/>
        <end position="570"/>
    </location>
</feature>
<dbReference type="InterPro" id="IPR047886">
    <property type="entry name" value="ARHGAP20-like_RhoGAP"/>
</dbReference>
<proteinExistence type="predicted"/>
<dbReference type="SUPFAM" id="SSF48350">
    <property type="entry name" value="GTPase activation domain, GAP"/>
    <property type="match status" value="1"/>
</dbReference>
<feature type="compositionally biased region" description="Basic and acidic residues" evidence="6">
    <location>
        <begin position="1"/>
        <end position="14"/>
    </location>
</feature>
<dbReference type="GO" id="GO:0007165">
    <property type="term" value="P:signal transduction"/>
    <property type="evidence" value="ECO:0007669"/>
    <property type="project" value="InterPro"/>
</dbReference>
<dbReference type="Proteomes" id="UP000694423">
    <property type="component" value="Unplaced"/>
</dbReference>
<protein>
    <recommendedName>
        <fullName evidence="4">T-cell activation Rho GTPase-activating protein</fullName>
    </recommendedName>
    <alternativeName>
        <fullName evidence="5">T-cell activation GTPase-activating protein</fullName>
    </alternativeName>
</protein>
<evidence type="ECO:0000256" key="3">
    <source>
        <dbReference type="ARBA" id="ARBA00022658"/>
    </source>
</evidence>
<dbReference type="SMART" id="SM00324">
    <property type="entry name" value="RhoGAP"/>
    <property type="match status" value="1"/>
</dbReference>
<dbReference type="Gene3D" id="1.10.555.10">
    <property type="entry name" value="Rho GTPase activation protein"/>
    <property type="match status" value="1"/>
</dbReference>
<feature type="region of interest" description="Disordered" evidence="6">
    <location>
        <begin position="381"/>
        <end position="445"/>
    </location>
</feature>
<evidence type="ECO:0000256" key="4">
    <source>
        <dbReference type="ARBA" id="ARBA00074142"/>
    </source>
</evidence>
<dbReference type="AlphaFoldDB" id="A0A8C4P7B7"/>
<feature type="domain" description="Rho-GAP" evidence="7">
    <location>
        <begin position="177"/>
        <end position="366"/>
    </location>
</feature>
<accession>A0A8C4P7B7</accession>
<dbReference type="PANTHER" id="PTHR23179:SF26">
    <property type="entry name" value="T-CELL ACTIVATION RHO GTPASE-ACTIVATING PROTEIN"/>
    <property type="match status" value="1"/>
</dbReference>
<keyword evidence="9" id="KW-1185">Reference proteome</keyword>
<evidence type="ECO:0000256" key="2">
    <source>
        <dbReference type="ARBA" id="ARBA00022553"/>
    </source>
</evidence>
<evidence type="ECO:0000256" key="5">
    <source>
        <dbReference type="ARBA" id="ARBA00077368"/>
    </source>
</evidence>
<feature type="compositionally biased region" description="Basic and acidic residues" evidence="6">
    <location>
        <begin position="381"/>
        <end position="393"/>
    </location>
</feature>
<gene>
    <name evidence="8" type="primary">TAGAP</name>
</gene>
<feature type="compositionally biased region" description="Low complexity" evidence="6">
    <location>
        <begin position="508"/>
        <end position="537"/>
    </location>
</feature>
<dbReference type="Ensembl" id="ENSDNVT00000014035.1">
    <property type="protein sequence ID" value="ENSDNVP00000011654.1"/>
    <property type="gene ID" value="ENSDNVG00000008215.1"/>
</dbReference>
<dbReference type="GO" id="GO:0035023">
    <property type="term" value="P:regulation of Rho protein signal transduction"/>
    <property type="evidence" value="ECO:0007669"/>
    <property type="project" value="InterPro"/>
</dbReference>
<evidence type="ECO:0000313" key="9">
    <source>
        <dbReference type="Proteomes" id="UP000694423"/>
    </source>
</evidence>
<feature type="region of interest" description="Disordered" evidence="6">
    <location>
        <begin position="1"/>
        <end position="37"/>
    </location>
</feature>
<keyword evidence="2" id="KW-0597">Phosphoprotein</keyword>
<dbReference type="PANTHER" id="PTHR23179">
    <property type="entry name" value="T-CELL ACTIVATION RHO GTPASE ACTIVATING PROTEIN-RELATED"/>
    <property type="match status" value="1"/>
</dbReference>
<feature type="compositionally biased region" description="Polar residues" evidence="6">
    <location>
        <begin position="538"/>
        <end position="567"/>
    </location>
</feature>
<dbReference type="CDD" id="cd04402">
    <property type="entry name" value="RhoGAP_ARHGAP20"/>
    <property type="match status" value="1"/>
</dbReference>
<sequence>MAGPRVQRDLRRGSYDNSVSPKNLPLRNAPPRRGSAPSLAFSKALSKPWWSAASSREVKELWLGSLLGQTKGPKETRVTRVPPIKLLMKVLSSCNTSKTLNAGNMESLIECQSEAEVKKCPLLVPSDTEEGLCHLMADGTKKRKKVISWPFALRRTSTNGDCPGQLDSGLKIPLFGQPLAIICEEDERLPQPVQDLLAILYREGPSTEGIFRKAANEKARKELKEDLNKGGNVDLESKSVHLLAVVLKDFLRNIPSKLLSADLYERWMLALEKPSKQEKIEGLKEVADKLPRPNLLLLKHLLAVLHHISQNAETNRMDSSNLAICVGPNMLSPDMDNMLPLEVQKEMNDKVTVLVEFLIDNCAAVFGEDVALPFSPLAEESRKHRDSTAEHPRATQQNGSAHGSPEPDAECSPRTSEMEQPKGRSTSMSGRYPTGVSAPSLPQFTNDVSTMDRRYSEPDLFFQNCLEGRIRDQKLTKSEDNFPLRQRQLRVENKALEKRLSVLPSQLSDDSLPRTSSSCSLESSFSGSEGSVFTSSPLDSPTSPKKNFLNRPQSFSATPMENSSTPSREIKKHSMSFSFANHRKTLTKTQSWGPGKNMCFPRDSFTTKGNQFSCRTVQGNMPDENKPLPVGYQQRPRFRSADEVFREVDQRNPRRPPTYEEATKNCLFTQVPSYSLTVQTMRSTMSKQDALPLHPCTSCAQDIAYMAPRDLLSDRVSAGKDSEGETATHNVAVGVNSRVSLPVTPGVYRLRAMSESCQKNKHEYVARRCSQPIFEVDQIQYAKESYV</sequence>
<keyword evidence="1" id="KW-0343">GTPase activation</keyword>
<evidence type="ECO:0000259" key="7">
    <source>
        <dbReference type="PROSITE" id="PS50238"/>
    </source>
</evidence>
<dbReference type="InterPro" id="IPR008936">
    <property type="entry name" value="Rho_GTPase_activation_prot"/>
</dbReference>
<dbReference type="FunFam" id="1.10.555.10:FF:000036">
    <property type="entry name" value="T-cell activation Rho GTPase-activating protein"/>
    <property type="match status" value="1"/>
</dbReference>
<dbReference type="GO" id="GO:0005085">
    <property type="term" value="F:guanyl-nucleotide exchange factor activity"/>
    <property type="evidence" value="ECO:0007669"/>
    <property type="project" value="UniProtKB-KW"/>
</dbReference>
<dbReference type="InterPro" id="IPR000198">
    <property type="entry name" value="RhoGAP_dom"/>
</dbReference>
<reference evidence="8" key="2">
    <citation type="submission" date="2025-09" db="UniProtKB">
        <authorList>
            <consortium name="Ensembl"/>
        </authorList>
    </citation>
    <scope>IDENTIFICATION</scope>
</reference>
<dbReference type="GO" id="GO:0005096">
    <property type="term" value="F:GTPase activator activity"/>
    <property type="evidence" value="ECO:0007669"/>
    <property type="project" value="UniProtKB-KW"/>
</dbReference>
<dbReference type="Pfam" id="PF00620">
    <property type="entry name" value="RhoGAP"/>
    <property type="match status" value="1"/>
</dbReference>
<organism evidence="8 9">
    <name type="scientific">Dromaius novaehollandiae</name>
    <name type="common">Emu</name>
    <dbReference type="NCBI Taxonomy" id="8790"/>
    <lineage>
        <taxon>Eukaryota</taxon>
        <taxon>Metazoa</taxon>
        <taxon>Chordata</taxon>
        <taxon>Craniata</taxon>
        <taxon>Vertebrata</taxon>
        <taxon>Euteleostomi</taxon>
        <taxon>Archelosauria</taxon>
        <taxon>Archosauria</taxon>
        <taxon>Dinosauria</taxon>
        <taxon>Saurischia</taxon>
        <taxon>Theropoda</taxon>
        <taxon>Coelurosauria</taxon>
        <taxon>Aves</taxon>
        <taxon>Palaeognathae</taxon>
        <taxon>Casuariiformes</taxon>
        <taxon>Dromaiidae</taxon>
        <taxon>Dromaius</taxon>
    </lineage>
</organism>
<evidence type="ECO:0000313" key="8">
    <source>
        <dbReference type="Ensembl" id="ENSDNVP00000011654.1"/>
    </source>
</evidence>
<evidence type="ECO:0000256" key="1">
    <source>
        <dbReference type="ARBA" id="ARBA00022468"/>
    </source>
</evidence>
<reference evidence="8" key="1">
    <citation type="submission" date="2025-08" db="UniProtKB">
        <authorList>
            <consortium name="Ensembl"/>
        </authorList>
    </citation>
    <scope>IDENTIFICATION</scope>
</reference>